<evidence type="ECO:0000313" key="1">
    <source>
        <dbReference type="EMBL" id="KAJ2900700.1"/>
    </source>
</evidence>
<gene>
    <name evidence="1" type="ORF">IWW38_000374</name>
</gene>
<comment type="caution">
    <text evidence="1">The sequence shown here is derived from an EMBL/GenBank/DDBJ whole genome shotgun (WGS) entry which is preliminary data.</text>
</comment>
<sequence length="264" mass="29263">MTSGNSNSSSSDIPKIQLESKEDVLFLQRQLATFLDQTLGSNAALRDAPFSDEQRSEAQKLVLERLQQWTHNVWALAGPSMAVNGFAYDEAMSEKSRIEPLDESLKAEVEALREEADSLLLSVTSKRRAVPDQIERLVADAVWRESLAAENTTAIKGLKVKEKEEREEGEEQSLPYVSERVNAEFEHALGLAQKVRAEAPKTAAKLRALAETVEDTKERVARDHEDDLRVRRVLTDQPAMQQAGASVDAHLLAHKAALHAITAD</sequence>
<protein>
    <submittedName>
        <fullName evidence="1">Uncharacterized protein</fullName>
    </submittedName>
</protein>
<accession>A0ACC1M9W3</accession>
<name>A0ACC1M9W3_9FUNG</name>
<dbReference type="Proteomes" id="UP001139981">
    <property type="component" value="Unassembled WGS sequence"/>
</dbReference>
<evidence type="ECO:0000313" key="2">
    <source>
        <dbReference type="Proteomes" id="UP001139981"/>
    </source>
</evidence>
<organism evidence="1 2">
    <name type="scientific">Coemansia aciculifera</name>
    <dbReference type="NCBI Taxonomy" id="417176"/>
    <lineage>
        <taxon>Eukaryota</taxon>
        <taxon>Fungi</taxon>
        <taxon>Fungi incertae sedis</taxon>
        <taxon>Zoopagomycota</taxon>
        <taxon>Kickxellomycotina</taxon>
        <taxon>Kickxellomycetes</taxon>
        <taxon>Kickxellales</taxon>
        <taxon>Kickxellaceae</taxon>
        <taxon>Coemansia</taxon>
    </lineage>
</organism>
<proteinExistence type="predicted"/>
<keyword evidence="2" id="KW-1185">Reference proteome</keyword>
<dbReference type="EMBL" id="JANBVB010000003">
    <property type="protein sequence ID" value="KAJ2900700.1"/>
    <property type="molecule type" value="Genomic_DNA"/>
</dbReference>
<reference evidence="1" key="1">
    <citation type="submission" date="2022-07" db="EMBL/GenBank/DDBJ databases">
        <title>Phylogenomic reconstructions and comparative analyses of Kickxellomycotina fungi.</title>
        <authorList>
            <person name="Reynolds N.K."/>
            <person name="Stajich J.E."/>
            <person name="Barry K."/>
            <person name="Grigoriev I.V."/>
            <person name="Crous P."/>
            <person name="Smith M.E."/>
        </authorList>
    </citation>
    <scope>NUCLEOTIDE SEQUENCE</scope>
    <source>
        <strain evidence="1">CBS 190363</strain>
    </source>
</reference>